<reference evidence="3" key="1">
    <citation type="journal article" date="2017" name="Nat. Ecol. Evol.">
        <title>Genome expansion and lineage-specific genetic innovations in the forest pathogenic fungi Armillaria.</title>
        <authorList>
            <person name="Sipos G."/>
            <person name="Prasanna A.N."/>
            <person name="Walter M.C."/>
            <person name="O'Connor E."/>
            <person name="Balint B."/>
            <person name="Krizsan K."/>
            <person name="Kiss B."/>
            <person name="Hess J."/>
            <person name="Varga T."/>
            <person name="Slot J."/>
            <person name="Riley R."/>
            <person name="Boka B."/>
            <person name="Rigling D."/>
            <person name="Barry K."/>
            <person name="Lee J."/>
            <person name="Mihaltcheva S."/>
            <person name="LaButti K."/>
            <person name="Lipzen A."/>
            <person name="Waldron R."/>
            <person name="Moloney N.M."/>
            <person name="Sperisen C."/>
            <person name="Kredics L."/>
            <person name="Vagvoelgyi C."/>
            <person name="Patrignani A."/>
            <person name="Fitzpatrick D."/>
            <person name="Nagy I."/>
            <person name="Doyle S."/>
            <person name="Anderson J.B."/>
            <person name="Grigoriev I.V."/>
            <person name="Gueldener U."/>
            <person name="Muensterkoetter M."/>
            <person name="Nagy L.G."/>
        </authorList>
    </citation>
    <scope>NUCLEOTIDE SEQUENCE [LARGE SCALE GENOMIC DNA]</scope>
    <source>
        <strain evidence="3">Ar21-2</strain>
    </source>
</reference>
<feature type="region of interest" description="Disordered" evidence="1">
    <location>
        <begin position="72"/>
        <end position="107"/>
    </location>
</feature>
<sequence length="107" mass="12222">MNLTVSDLSTCLLSRRRFPPYRPAGTALGDVPPSQLQENLNSCQTNLRTPVPDPSLLPRTYILPWMPSRPHLLPPSRYKHKSTQLKTYETSARHPREPAKIVPRRDP</sequence>
<dbReference type="EMBL" id="KZ293646">
    <property type="protein sequence ID" value="PBL00169.1"/>
    <property type="molecule type" value="Genomic_DNA"/>
</dbReference>
<dbReference type="InParanoid" id="A0A2H3EAH5"/>
<evidence type="ECO:0000313" key="2">
    <source>
        <dbReference type="EMBL" id="PBL00169.1"/>
    </source>
</evidence>
<accession>A0A2H3EAH5</accession>
<feature type="compositionally biased region" description="Basic and acidic residues" evidence="1">
    <location>
        <begin position="91"/>
        <end position="107"/>
    </location>
</feature>
<evidence type="ECO:0000256" key="1">
    <source>
        <dbReference type="SAM" id="MobiDB-lite"/>
    </source>
</evidence>
<name>A0A2H3EAH5_ARMGA</name>
<organism evidence="2 3">
    <name type="scientific">Armillaria gallica</name>
    <name type="common">Bulbous honey fungus</name>
    <name type="synonym">Armillaria bulbosa</name>
    <dbReference type="NCBI Taxonomy" id="47427"/>
    <lineage>
        <taxon>Eukaryota</taxon>
        <taxon>Fungi</taxon>
        <taxon>Dikarya</taxon>
        <taxon>Basidiomycota</taxon>
        <taxon>Agaricomycotina</taxon>
        <taxon>Agaricomycetes</taxon>
        <taxon>Agaricomycetidae</taxon>
        <taxon>Agaricales</taxon>
        <taxon>Marasmiineae</taxon>
        <taxon>Physalacriaceae</taxon>
        <taxon>Armillaria</taxon>
    </lineage>
</organism>
<keyword evidence="3" id="KW-1185">Reference proteome</keyword>
<gene>
    <name evidence="2" type="ORF">ARMGADRAFT_1006414</name>
</gene>
<dbReference type="AlphaFoldDB" id="A0A2H3EAH5"/>
<protein>
    <submittedName>
        <fullName evidence="2">Uncharacterized protein</fullName>
    </submittedName>
</protein>
<dbReference type="Proteomes" id="UP000217790">
    <property type="component" value="Unassembled WGS sequence"/>
</dbReference>
<evidence type="ECO:0000313" key="3">
    <source>
        <dbReference type="Proteomes" id="UP000217790"/>
    </source>
</evidence>
<proteinExistence type="predicted"/>